<dbReference type="EMBL" id="UOEE01000013">
    <property type="protein sequence ID" value="VAV86836.1"/>
    <property type="molecule type" value="Genomic_DNA"/>
</dbReference>
<evidence type="ECO:0000313" key="1">
    <source>
        <dbReference type="EMBL" id="VAV86836.1"/>
    </source>
</evidence>
<accession>A0A3B0RD70</accession>
<dbReference type="AlphaFoldDB" id="A0A3B0RD70"/>
<dbReference type="SUPFAM" id="SSF82171">
    <property type="entry name" value="DPP6 N-terminal domain-like"/>
    <property type="match status" value="1"/>
</dbReference>
<feature type="non-terminal residue" evidence="1">
    <location>
        <position position="385"/>
    </location>
</feature>
<proteinExistence type="predicted"/>
<evidence type="ECO:0008006" key="2">
    <source>
        <dbReference type="Google" id="ProtNLM"/>
    </source>
</evidence>
<organism evidence="1">
    <name type="scientific">hydrothermal vent metagenome</name>
    <dbReference type="NCBI Taxonomy" id="652676"/>
    <lineage>
        <taxon>unclassified sequences</taxon>
        <taxon>metagenomes</taxon>
        <taxon>ecological metagenomes</taxon>
    </lineage>
</organism>
<gene>
    <name evidence="1" type="ORF">MNBD_ALPHA06-1946</name>
</gene>
<name>A0A3B0RD70_9ZZZZ</name>
<protein>
    <recommendedName>
        <fullName evidence="2">S9 family peptidase</fullName>
    </recommendedName>
</protein>
<sequence>MRKLIFLVWVLLLPTSVSMAQSVVPLEAFAQKQKISLVRISPNGEMIAFLRMQDGKPLVLVKRIDGPMISGANLEGVKPSNIRWASNEYLLLTVSNTGYDIRFRAKHQRSEYYRTFSFHIKSKKIVQLLKYSSAKLSTYSINLGSIIAIDHETPAAYIPAANKDHELDVYKVDMKKGRGIVARKGVRSLRKWVMNSANQPVVRVYHFQENGDFQIQVPDKKWWKTIYKKESELPPFNVIGLNMDETALIVNTTTDAIPFEALYEMDLETGEWGKPLFQAEGYDLGGSILDPYTNLVVGVSWVADQDEYHWFDPELAALYKALKGALTGSAVRLTSWSKDRKKFILSIAKPGRQVKYGVYFVGTKELKIIASARPILDTVVLGKVT</sequence>
<reference evidence="1" key="1">
    <citation type="submission" date="2018-06" db="EMBL/GenBank/DDBJ databases">
        <authorList>
            <person name="Zhirakovskaya E."/>
        </authorList>
    </citation>
    <scope>NUCLEOTIDE SEQUENCE</scope>
</reference>